<dbReference type="Gene3D" id="1.20.1600.10">
    <property type="entry name" value="Outer membrane efflux proteins (OEP)"/>
    <property type="match status" value="1"/>
</dbReference>
<feature type="signal peptide" evidence="1">
    <location>
        <begin position="1"/>
        <end position="25"/>
    </location>
</feature>
<sequence>MYIRIIQQARRAILPNKAMSIAVFAALLPYSAITVADTEIAQHKNISALEQSSLSFAQVLEKVRQYQSQLGVWQVQQKLADAHIQQSHLWENPTFSIQQTGFKSDQDRELEFGISQKLDVFGERKAATQLAQVQRQQVDLNQNLYEAQLELVVKYLWSQVAVFEMENQIAQRQLANSQAILEATRLRYRAGSIAQVDQDRTLMAHIENQRAAQEVELNLNIARKRLANLWGETTHSFRLGLNGQNAWPTQSKADVADHLQQNLLQRAIQLQLQQQRSNVDYLKAKRRPNPTLNVGMVTNKSAETNSSEQQFRVGLEIPLNIFDRQQYALKIAQTKQDFLVQQQRFYTQQNLNSIETLQSELVGLKQQYDLMNDQQIPLSEDVQNKMLLGFKVGKYAITDVQQATAQLQDQRLKKVQLLKSAWQKAIETESLALGVAPEQVMSSDALNQINQTLWQNTRNFNAISGAE</sequence>
<proteinExistence type="predicted"/>
<dbReference type="PANTHER" id="PTHR30203:SF24">
    <property type="entry name" value="BLR4935 PROTEIN"/>
    <property type="match status" value="1"/>
</dbReference>
<dbReference type="Proteomes" id="UP000269001">
    <property type="component" value="Unassembled WGS sequence"/>
</dbReference>
<gene>
    <name evidence="2" type="ORF">D7V21_08835</name>
</gene>
<dbReference type="EMBL" id="RAXU01000009">
    <property type="protein sequence ID" value="RKG33626.1"/>
    <property type="molecule type" value="Genomic_DNA"/>
</dbReference>
<comment type="caution">
    <text evidence="2">The sequence shown here is derived from an EMBL/GenBank/DDBJ whole genome shotgun (WGS) entry which is preliminary data.</text>
</comment>
<dbReference type="GO" id="GO:0015562">
    <property type="term" value="F:efflux transmembrane transporter activity"/>
    <property type="evidence" value="ECO:0007669"/>
    <property type="project" value="InterPro"/>
</dbReference>
<dbReference type="SUPFAM" id="SSF56954">
    <property type="entry name" value="Outer membrane efflux proteins (OEP)"/>
    <property type="match status" value="1"/>
</dbReference>
<organism evidence="2 3">
    <name type="scientific">Acinetobacter guerrae</name>
    <dbReference type="NCBI Taxonomy" id="1843371"/>
    <lineage>
        <taxon>Bacteria</taxon>
        <taxon>Pseudomonadati</taxon>
        <taxon>Pseudomonadota</taxon>
        <taxon>Gammaproteobacteria</taxon>
        <taxon>Moraxellales</taxon>
        <taxon>Moraxellaceae</taxon>
        <taxon>Acinetobacter</taxon>
    </lineage>
</organism>
<dbReference type="RefSeq" id="WP_120370140.1">
    <property type="nucleotide sequence ID" value="NZ_RAXU01000009.1"/>
</dbReference>
<reference evidence="2 3" key="1">
    <citation type="submission" date="2018-09" db="EMBL/GenBank/DDBJ databases">
        <title>The draft genome of Acinetobacter spp. strains.</title>
        <authorList>
            <person name="Qin J."/>
            <person name="Feng Y."/>
            <person name="Zong Z."/>
        </authorList>
    </citation>
    <scope>NUCLEOTIDE SEQUENCE [LARGE SCALE GENOMIC DNA]</scope>
    <source>
        <strain evidence="2 3">WCHAc060096</strain>
    </source>
</reference>
<evidence type="ECO:0000313" key="3">
    <source>
        <dbReference type="Proteomes" id="UP000269001"/>
    </source>
</evidence>
<name>A0A3A8EJG9_9GAMM</name>
<dbReference type="PANTHER" id="PTHR30203">
    <property type="entry name" value="OUTER MEMBRANE CATION EFFLUX PROTEIN"/>
    <property type="match status" value="1"/>
</dbReference>
<evidence type="ECO:0000256" key="1">
    <source>
        <dbReference type="SAM" id="SignalP"/>
    </source>
</evidence>
<accession>A0A3A8EJG9</accession>
<protein>
    <submittedName>
        <fullName evidence="2">TolC family protein</fullName>
    </submittedName>
</protein>
<dbReference type="AlphaFoldDB" id="A0A3A8EJG9"/>
<keyword evidence="1" id="KW-0732">Signal</keyword>
<dbReference type="InterPro" id="IPR010131">
    <property type="entry name" value="MdtP/NodT-like"/>
</dbReference>
<evidence type="ECO:0000313" key="2">
    <source>
        <dbReference type="EMBL" id="RKG33626.1"/>
    </source>
</evidence>
<feature type="chain" id="PRO_5017223357" evidence="1">
    <location>
        <begin position="26"/>
        <end position="467"/>
    </location>
</feature>
<keyword evidence="3" id="KW-1185">Reference proteome</keyword>